<dbReference type="OrthoDB" id="9816507at2"/>
<feature type="domain" description="Peptidoglycan binding-like" evidence="3">
    <location>
        <begin position="214"/>
        <end position="269"/>
    </location>
</feature>
<reference evidence="4 5" key="1">
    <citation type="submission" date="2017-10" db="EMBL/GenBank/DDBJ databases">
        <title>Sedimentibacterium mangrovi gen. nov., sp. nov., a novel member of family Phyllobacteriacea isolated from mangrove sediment.</title>
        <authorList>
            <person name="Liao H."/>
            <person name="Tian Y."/>
        </authorList>
    </citation>
    <scope>NUCLEOTIDE SEQUENCE [LARGE SCALE GENOMIC DNA]</scope>
    <source>
        <strain evidence="4 5">X9-2-2</strain>
    </source>
</reference>
<dbReference type="SUPFAM" id="SSF47090">
    <property type="entry name" value="PGBD-like"/>
    <property type="match status" value="2"/>
</dbReference>
<dbReference type="InterPro" id="IPR036366">
    <property type="entry name" value="PGBDSf"/>
</dbReference>
<organism evidence="4 5">
    <name type="scientific">Zhengella mangrovi</name>
    <dbReference type="NCBI Taxonomy" id="1982044"/>
    <lineage>
        <taxon>Bacteria</taxon>
        <taxon>Pseudomonadati</taxon>
        <taxon>Pseudomonadota</taxon>
        <taxon>Alphaproteobacteria</taxon>
        <taxon>Hyphomicrobiales</taxon>
        <taxon>Notoacmeibacteraceae</taxon>
        <taxon>Zhengella</taxon>
    </lineage>
</organism>
<keyword evidence="2" id="KW-0472">Membrane</keyword>
<keyword evidence="2" id="KW-0812">Transmembrane</keyword>
<evidence type="ECO:0000313" key="5">
    <source>
        <dbReference type="Proteomes" id="UP000221168"/>
    </source>
</evidence>
<feature type="region of interest" description="Disordered" evidence="1">
    <location>
        <begin position="174"/>
        <end position="215"/>
    </location>
</feature>
<sequence length="276" mass="29257">MARTARQPDLDPGIADVFQVAAGSLGAFVLRNPVVVGGVAAFAVTLFYVSANAVWYQPQAHSAPLFATRDFSAYKAPRAVDPVFHESRTRIVIEDEPKVAKARPVEGDPGLAHVQQVLAGLKLYDGAVDGLNGPQTREAVKTYQRIVGLPVTGEISADLMRQLDGRRVASVENPVPQNVSLEPTGAVPAPTPRPVAVSRPEETDGGPAPADQGNEQVKRVQAGLRSFGNDQIIIDGLPGARTRSAIVEFQSLFGLPQTGEADDAVVAKMKEIGLIN</sequence>
<name>A0A2G1QS53_9HYPH</name>
<dbReference type="InterPro" id="IPR036365">
    <property type="entry name" value="PGBD-like_sf"/>
</dbReference>
<proteinExistence type="predicted"/>
<evidence type="ECO:0000313" key="4">
    <source>
        <dbReference type="EMBL" id="PHP68366.1"/>
    </source>
</evidence>
<dbReference type="RefSeq" id="WP_099305174.1">
    <property type="nucleotide sequence ID" value="NZ_PDVP01000002.1"/>
</dbReference>
<dbReference type="Pfam" id="PF01471">
    <property type="entry name" value="PG_binding_1"/>
    <property type="match status" value="2"/>
</dbReference>
<dbReference type="AlphaFoldDB" id="A0A2G1QS53"/>
<feature type="compositionally biased region" description="Low complexity" evidence="1">
    <location>
        <begin position="183"/>
        <end position="198"/>
    </location>
</feature>
<dbReference type="EMBL" id="PDVP01000002">
    <property type="protein sequence ID" value="PHP68366.1"/>
    <property type="molecule type" value="Genomic_DNA"/>
</dbReference>
<dbReference type="Gene3D" id="1.10.101.10">
    <property type="entry name" value="PGBD-like superfamily/PGBD"/>
    <property type="match status" value="2"/>
</dbReference>
<evidence type="ECO:0000259" key="3">
    <source>
        <dbReference type="Pfam" id="PF01471"/>
    </source>
</evidence>
<dbReference type="InterPro" id="IPR002477">
    <property type="entry name" value="Peptidoglycan-bd-like"/>
</dbReference>
<evidence type="ECO:0000256" key="2">
    <source>
        <dbReference type="SAM" id="Phobius"/>
    </source>
</evidence>
<keyword evidence="2" id="KW-1133">Transmembrane helix</keyword>
<protein>
    <submittedName>
        <fullName evidence="4">Peptidoglycan-binding protein</fullName>
    </submittedName>
</protein>
<comment type="caution">
    <text evidence="4">The sequence shown here is derived from an EMBL/GenBank/DDBJ whole genome shotgun (WGS) entry which is preliminary data.</text>
</comment>
<feature type="domain" description="Peptidoglycan binding-like" evidence="3">
    <location>
        <begin position="110"/>
        <end position="163"/>
    </location>
</feature>
<evidence type="ECO:0000256" key="1">
    <source>
        <dbReference type="SAM" id="MobiDB-lite"/>
    </source>
</evidence>
<gene>
    <name evidence="4" type="ORF">CSC94_06905</name>
</gene>
<dbReference type="Proteomes" id="UP000221168">
    <property type="component" value="Unassembled WGS sequence"/>
</dbReference>
<accession>A0A2G1QS53</accession>
<feature type="transmembrane region" description="Helical" evidence="2">
    <location>
        <begin position="34"/>
        <end position="56"/>
    </location>
</feature>
<keyword evidence="5" id="KW-1185">Reference proteome</keyword>